<keyword evidence="2" id="KW-1185">Reference proteome</keyword>
<proteinExistence type="predicted"/>
<reference evidence="1 2" key="1">
    <citation type="submission" date="2015-11" db="EMBL/GenBank/DDBJ databases">
        <title>Evidence for parallel genomic evolution in an endosymbiosis of termite gut flagellates.</title>
        <authorList>
            <person name="Zheng H."/>
        </authorList>
    </citation>
    <scope>NUCLEOTIDE SEQUENCE [LARGE SCALE GENOMIC DNA]</scope>
    <source>
        <strain evidence="1 2">CET450</strain>
    </source>
</reference>
<protein>
    <submittedName>
        <fullName evidence="1">Uncharacterized protein</fullName>
    </submittedName>
</protein>
<gene>
    <name evidence="1" type="ORF">ATZ36_00875</name>
</gene>
<dbReference type="EMBL" id="LNVX01000324">
    <property type="protein sequence ID" value="OEG70483.1"/>
    <property type="molecule type" value="Genomic_DNA"/>
</dbReference>
<accession>A0A1E5IK29</accession>
<sequence length="70" mass="8140">MDFLFNKLISPPAIKNKIFSGLKELENEIIHFKHIKISNLGTEEVKLLNSEIENVKTGKKNETKFRELKI</sequence>
<organism evidence="1 2">
    <name type="scientific">Endomicrobium trichonymphae</name>
    <dbReference type="NCBI Taxonomy" id="1408204"/>
    <lineage>
        <taxon>Bacteria</taxon>
        <taxon>Pseudomonadati</taxon>
        <taxon>Elusimicrobiota</taxon>
        <taxon>Endomicrobiia</taxon>
        <taxon>Endomicrobiales</taxon>
        <taxon>Endomicrobiaceae</taxon>
        <taxon>Candidatus Endomicrobiellum</taxon>
    </lineage>
</organism>
<dbReference type="AlphaFoldDB" id="A0A1E5IK29"/>
<dbReference type="Proteomes" id="UP000095237">
    <property type="component" value="Unassembled WGS sequence"/>
</dbReference>
<comment type="caution">
    <text evidence="1">The sequence shown here is derived from an EMBL/GenBank/DDBJ whole genome shotgun (WGS) entry which is preliminary data.</text>
</comment>
<evidence type="ECO:0000313" key="2">
    <source>
        <dbReference type="Proteomes" id="UP000095237"/>
    </source>
</evidence>
<evidence type="ECO:0000313" key="1">
    <source>
        <dbReference type="EMBL" id="OEG70483.1"/>
    </source>
</evidence>
<name>A0A1E5IK29_ENDTX</name>